<name>A0ACC3BDJ7_9EURO</name>
<protein>
    <submittedName>
        <fullName evidence="1">Uncharacterized protein</fullName>
    </submittedName>
</protein>
<evidence type="ECO:0000313" key="1">
    <source>
        <dbReference type="EMBL" id="KAK1148422.1"/>
    </source>
</evidence>
<organism evidence="1 2">
    <name type="scientific">Aspergillus melleus</name>
    <dbReference type="NCBI Taxonomy" id="138277"/>
    <lineage>
        <taxon>Eukaryota</taxon>
        <taxon>Fungi</taxon>
        <taxon>Dikarya</taxon>
        <taxon>Ascomycota</taxon>
        <taxon>Pezizomycotina</taxon>
        <taxon>Eurotiomycetes</taxon>
        <taxon>Eurotiomycetidae</taxon>
        <taxon>Eurotiales</taxon>
        <taxon>Aspergillaceae</taxon>
        <taxon>Aspergillus</taxon>
        <taxon>Aspergillus subgen. Circumdati</taxon>
    </lineage>
</organism>
<comment type="caution">
    <text evidence="1">The sequence shown here is derived from an EMBL/GenBank/DDBJ whole genome shotgun (WGS) entry which is preliminary data.</text>
</comment>
<gene>
    <name evidence="1" type="ORF">N8T08_009425</name>
</gene>
<accession>A0ACC3BDJ7</accession>
<keyword evidence="2" id="KW-1185">Reference proteome</keyword>
<sequence length="252" mass="27754">MRNGSFELIEFEGNTIYYFDRACDYSANTTSCGSQHSSLAPPAGLRMTAGNPMLRTYNDSDFAQRAVSHMCMTDEGGSNETKHLPRQPCATLRSQVFLPSCWDGKNLDSHDHKSHMAYPAIGEYNKGVCPRSHPVAIYSIFLEFFFNTEPFPDFENWIYAMGDPTGYGLHGDFVNGWTDQDALQKAVSTCTSARGLSDPGCSITKAQKRALTPLEQVLEVPEPKDELGQHGPLPKLPGHNPVTSAPNSTWVG</sequence>
<dbReference type="EMBL" id="JAOPJF010000007">
    <property type="protein sequence ID" value="KAK1148422.1"/>
    <property type="molecule type" value="Genomic_DNA"/>
</dbReference>
<proteinExistence type="predicted"/>
<evidence type="ECO:0000313" key="2">
    <source>
        <dbReference type="Proteomes" id="UP001177260"/>
    </source>
</evidence>
<reference evidence="1 2" key="1">
    <citation type="journal article" date="2023" name="ACS Omega">
        <title>Identification of the Neoaspergillic Acid Biosynthesis Gene Cluster by Establishing an In Vitro CRISPR-Ribonucleoprotein Genetic System in Aspergillus melleus.</title>
        <authorList>
            <person name="Yuan B."/>
            <person name="Grau M.F."/>
            <person name="Murata R.M."/>
            <person name="Torok T."/>
            <person name="Venkateswaran K."/>
            <person name="Stajich J.E."/>
            <person name="Wang C.C.C."/>
        </authorList>
    </citation>
    <scope>NUCLEOTIDE SEQUENCE [LARGE SCALE GENOMIC DNA]</scope>
    <source>
        <strain evidence="1 2">IMV 1140</strain>
    </source>
</reference>
<dbReference type="Proteomes" id="UP001177260">
    <property type="component" value="Unassembled WGS sequence"/>
</dbReference>